<reference evidence="2" key="1">
    <citation type="journal article" date="2015" name="Genome Announc.">
        <title>Draft genome sequence of Talaromyces cellulolyticus strain Y-94, a source of lignocellulosic biomass-degrading enzymes.</title>
        <authorList>
            <person name="Fujii T."/>
            <person name="Koike H."/>
            <person name="Sawayama S."/>
            <person name="Yano S."/>
            <person name="Inoue H."/>
        </authorList>
    </citation>
    <scope>NUCLEOTIDE SEQUENCE [LARGE SCALE GENOMIC DNA]</scope>
    <source>
        <strain evidence="2">Y-94</strain>
    </source>
</reference>
<evidence type="ECO:0000313" key="2">
    <source>
        <dbReference type="Proteomes" id="UP000053095"/>
    </source>
</evidence>
<gene>
    <name evidence="1" type="ORF">TCE0_034r10443</name>
</gene>
<proteinExistence type="predicted"/>
<evidence type="ECO:0000313" key="1">
    <source>
        <dbReference type="EMBL" id="GAM39141.1"/>
    </source>
</evidence>
<accession>A0A6V8HCX9</accession>
<organism evidence="1 2">
    <name type="scientific">Talaromyces pinophilus</name>
    <name type="common">Penicillium pinophilum</name>
    <dbReference type="NCBI Taxonomy" id="128442"/>
    <lineage>
        <taxon>Eukaryota</taxon>
        <taxon>Fungi</taxon>
        <taxon>Dikarya</taxon>
        <taxon>Ascomycota</taxon>
        <taxon>Pezizomycotina</taxon>
        <taxon>Eurotiomycetes</taxon>
        <taxon>Eurotiomycetidae</taxon>
        <taxon>Eurotiales</taxon>
        <taxon>Trichocomaceae</taxon>
        <taxon>Talaromyces</taxon>
        <taxon>Talaromyces sect. Talaromyces</taxon>
    </lineage>
</organism>
<keyword evidence="2" id="KW-1185">Reference proteome</keyword>
<dbReference type="Proteomes" id="UP000053095">
    <property type="component" value="Unassembled WGS sequence"/>
</dbReference>
<dbReference type="EMBL" id="DF933830">
    <property type="protein sequence ID" value="GAM39141.1"/>
    <property type="molecule type" value="Genomic_DNA"/>
</dbReference>
<name>A0A6V8HCX9_TALPI</name>
<sequence length="109" mass="12063">MYDTVIHRGVPWLGEIFVRAGVTQGLAETAHMLDLGIFDGIALSPVPDRQNIEQTGQNYHMAALIGDKPARVLSDDGERGLVPWSLRSNRPAHPPQPSLVMRTLWPDLI</sequence>
<protein>
    <submittedName>
        <fullName evidence="1">Uncharacterized protein</fullName>
    </submittedName>
</protein>
<dbReference type="AlphaFoldDB" id="A0A6V8HCX9"/>
<comment type="caution">
    <text evidence="1">The sequence shown here is derived from an EMBL/GenBank/DDBJ whole genome shotgun (WGS) entry which is preliminary data.</text>
</comment>